<name>A0A409VB92_9AGAR</name>
<dbReference type="InterPro" id="IPR000719">
    <property type="entry name" value="Prot_kinase_dom"/>
</dbReference>
<feature type="domain" description="Protein kinase" evidence="2">
    <location>
        <begin position="487"/>
        <end position="681"/>
    </location>
</feature>
<dbReference type="Gene3D" id="1.10.510.10">
    <property type="entry name" value="Transferase(Phosphotransferase) domain 1"/>
    <property type="match status" value="1"/>
</dbReference>
<dbReference type="SUPFAM" id="SSF56112">
    <property type="entry name" value="Protein kinase-like (PK-like)"/>
    <property type="match status" value="1"/>
</dbReference>
<dbReference type="AlphaFoldDB" id="A0A409VB92"/>
<comment type="caution">
    <text evidence="3">The sequence shown here is derived from an EMBL/GenBank/DDBJ whole genome shotgun (WGS) entry which is preliminary data.</text>
</comment>
<dbReference type="PROSITE" id="PS50011">
    <property type="entry name" value="PROTEIN_KINASE_DOM"/>
    <property type="match status" value="1"/>
</dbReference>
<dbReference type="GO" id="GO:0004672">
    <property type="term" value="F:protein kinase activity"/>
    <property type="evidence" value="ECO:0007669"/>
    <property type="project" value="InterPro"/>
</dbReference>
<dbReference type="PROSITE" id="PS00108">
    <property type="entry name" value="PROTEIN_KINASE_ST"/>
    <property type="match status" value="1"/>
</dbReference>
<evidence type="ECO:0000313" key="4">
    <source>
        <dbReference type="Proteomes" id="UP000284842"/>
    </source>
</evidence>
<dbReference type="InParanoid" id="A0A409VB92"/>
<feature type="region of interest" description="Disordered" evidence="1">
    <location>
        <begin position="269"/>
        <end position="290"/>
    </location>
</feature>
<evidence type="ECO:0000259" key="2">
    <source>
        <dbReference type="PROSITE" id="PS50011"/>
    </source>
</evidence>
<accession>A0A409VB92</accession>
<feature type="compositionally biased region" description="Basic residues" evidence="1">
    <location>
        <begin position="276"/>
        <end position="286"/>
    </location>
</feature>
<dbReference type="EMBL" id="NHTK01006090">
    <property type="protein sequence ID" value="PPQ64231.1"/>
    <property type="molecule type" value="Genomic_DNA"/>
</dbReference>
<evidence type="ECO:0000256" key="1">
    <source>
        <dbReference type="SAM" id="MobiDB-lite"/>
    </source>
</evidence>
<protein>
    <recommendedName>
        <fullName evidence="2">Protein kinase domain-containing protein</fullName>
    </recommendedName>
</protein>
<proteinExistence type="predicted"/>
<reference evidence="3 4" key="1">
    <citation type="journal article" date="2018" name="Evol. Lett.">
        <title>Horizontal gene cluster transfer increased hallucinogenic mushroom diversity.</title>
        <authorList>
            <person name="Reynolds H.T."/>
            <person name="Vijayakumar V."/>
            <person name="Gluck-Thaler E."/>
            <person name="Korotkin H.B."/>
            <person name="Matheny P.B."/>
            <person name="Slot J.C."/>
        </authorList>
    </citation>
    <scope>NUCLEOTIDE SEQUENCE [LARGE SCALE GENOMIC DNA]</scope>
    <source>
        <strain evidence="3 4">2629</strain>
    </source>
</reference>
<dbReference type="InterPro" id="IPR008271">
    <property type="entry name" value="Ser/Thr_kinase_AS"/>
</dbReference>
<dbReference type="Proteomes" id="UP000284842">
    <property type="component" value="Unassembled WGS sequence"/>
</dbReference>
<gene>
    <name evidence="3" type="ORF">CVT24_008607</name>
</gene>
<evidence type="ECO:0000313" key="3">
    <source>
        <dbReference type="EMBL" id="PPQ64231.1"/>
    </source>
</evidence>
<organism evidence="3 4">
    <name type="scientific">Panaeolus cyanescens</name>
    <dbReference type="NCBI Taxonomy" id="181874"/>
    <lineage>
        <taxon>Eukaryota</taxon>
        <taxon>Fungi</taxon>
        <taxon>Dikarya</taxon>
        <taxon>Basidiomycota</taxon>
        <taxon>Agaricomycotina</taxon>
        <taxon>Agaricomycetes</taxon>
        <taxon>Agaricomycetidae</taxon>
        <taxon>Agaricales</taxon>
        <taxon>Agaricineae</taxon>
        <taxon>Galeropsidaceae</taxon>
        <taxon>Panaeolus</taxon>
    </lineage>
</organism>
<dbReference type="InterPro" id="IPR011009">
    <property type="entry name" value="Kinase-like_dom_sf"/>
</dbReference>
<sequence length="681" mass="76630">MSNLPPVLADILGQHPDLAATVARSLQQCSIREFVGVPTKNLSQYQDPPSYLRFNDRHIAQEHMLQHVAHAPSMVDDLKNLGHDEIRRFFIDYIKREPKLYDRPSYGGTAGKGRLYDATRVCEAYQASVGNMASQYACKFHINAKDKEWTSVFHFDQRRPVQSHVQETDLLTRRYIYKPSEYDFGRVRPTIDDDSVKECIKAYGEADVSFAAFQFLAEKETSRLIIVNSVDAASGFQWTTSQTTNGPTIPGPSRTQYISPDCPDAFWSKYPVPSKSKQRSSRSSPKKVREGAIAKVSLPNRLGNRNGARRSNAPQFLQRAWARAVEHDATFILLNCGTAERIGIRDRASNTLFLSDVIHPFAPGYGSIHIGLHAAIVNDALKRPPPFRETSHIARSIIAPPAHPIASEIQPAEHEEVQMRTHPDEFNQEISKLNILLVSLSFAVYQSEAPSAFIREASSCHPVSLAGNAFTKPKPNKSYPRNECAHFVARRDLGVSMKVDVYRGFATIQTKSGEMCQPAVLKMAKTAEALEKLLHEYEVYKILAASSVTEGILLVHGMFQDIETGRFGLLMQDGGTTLYEREQIRLGTSLSEKFRISAAEYEKLKIVVQGINSARVARIRHNDIKPDNICFNADGDWFLIDFDIADIVEDIVEYPEVTIWEDMQTIQDLRDGTFVQGQNYY</sequence>
<keyword evidence="4" id="KW-1185">Reference proteome</keyword>
<dbReference type="GO" id="GO:0005524">
    <property type="term" value="F:ATP binding"/>
    <property type="evidence" value="ECO:0007669"/>
    <property type="project" value="InterPro"/>
</dbReference>
<dbReference type="OrthoDB" id="2521594at2759"/>